<accession>S0EU54</accession>
<dbReference type="HOGENOM" id="CLU_135532_1_0_0"/>
<dbReference type="eggNOG" id="COG3856">
    <property type="taxonomic scope" value="Bacteria"/>
</dbReference>
<dbReference type="PATRIC" id="fig|1303518.3.peg.987"/>
<keyword evidence="1" id="KW-0472">Membrane</keyword>
<feature type="transmembrane region" description="Helical" evidence="1">
    <location>
        <begin position="66"/>
        <end position="84"/>
    </location>
</feature>
<keyword evidence="1" id="KW-1133">Transmembrane helix</keyword>
<reference evidence="3" key="1">
    <citation type="submission" date="2013-03" db="EMBL/GenBank/DDBJ databases">
        <title>Genome sequence of Chthonomonas calidirosea, the first sequenced genome from the Armatimonadetes phylum (formally candidate division OP10).</title>
        <authorList>
            <person name="Lee K.C.Y."/>
            <person name="Morgan X.C."/>
            <person name="Dunfield P.F."/>
            <person name="Tamas I."/>
            <person name="Houghton K.M."/>
            <person name="Vyssotski M."/>
            <person name="Ryan J.L.J."/>
            <person name="Lagutin K."/>
            <person name="McDonald I.R."/>
            <person name="Stott M.B."/>
        </authorList>
    </citation>
    <scope>NUCLEOTIDE SEQUENCE [LARGE SCALE GENOMIC DNA]</scope>
    <source>
        <strain evidence="3">DSM 23976 / ICMP 18418 / T49</strain>
    </source>
</reference>
<dbReference type="AlphaFoldDB" id="S0EU54"/>
<dbReference type="InterPro" id="IPR009709">
    <property type="entry name" value="DUF1290"/>
</dbReference>
<keyword evidence="3" id="KW-1185">Reference proteome</keyword>
<feature type="transmembrane region" description="Helical" evidence="1">
    <location>
        <begin position="90"/>
        <end position="115"/>
    </location>
</feature>
<dbReference type="RefSeq" id="WP_016482349.1">
    <property type="nucleotide sequence ID" value="NC_021487.1"/>
</dbReference>
<evidence type="ECO:0000256" key="1">
    <source>
        <dbReference type="SAM" id="Phobius"/>
    </source>
</evidence>
<dbReference type="FunCoup" id="S0EU54">
    <property type="interactions" value="12"/>
</dbReference>
<dbReference type="STRING" id="454171.CP488_00179"/>
<sequence>MKSWQVLLPVTGLIAGAAMGMEAFSLFKWHVPPQLAPYLSLAALAGLDTVFGGIRAGIEGRFQNDIFTSGFILNTLLAALLAWIGDHLGINLAFVAVLVLGARVFNNLSLIRRYYLNNLALARKRQQEEAAAQQAGYNPTPIASKSEIGEGI</sequence>
<dbReference type="Proteomes" id="UP000014227">
    <property type="component" value="Chromosome I"/>
</dbReference>
<organism evidence="2 3">
    <name type="scientific">Chthonomonas calidirosea (strain DSM 23976 / ICMP 18418 / T49)</name>
    <dbReference type="NCBI Taxonomy" id="1303518"/>
    <lineage>
        <taxon>Bacteria</taxon>
        <taxon>Bacillati</taxon>
        <taxon>Armatimonadota</taxon>
        <taxon>Chthonomonadia</taxon>
        <taxon>Chthonomonadales</taxon>
        <taxon>Chthonomonadaceae</taxon>
        <taxon>Chthonomonas</taxon>
    </lineage>
</organism>
<gene>
    <name evidence="2" type="ORF">CCALI_00977</name>
</gene>
<name>S0EU54_CHTCT</name>
<evidence type="ECO:0000313" key="2">
    <source>
        <dbReference type="EMBL" id="CCW34799.1"/>
    </source>
</evidence>
<protein>
    <submittedName>
        <fullName evidence="2">Uncharacterized conserved protein (Small basic protein)</fullName>
    </submittedName>
</protein>
<dbReference type="Pfam" id="PF06947">
    <property type="entry name" value="DUF1290"/>
    <property type="match status" value="1"/>
</dbReference>
<dbReference type="OrthoDB" id="9812056at2"/>
<dbReference type="KEGG" id="ccz:CCALI_00977"/>
<feature type="transmembrane region" description="Helical" evidence="1">
    <location>
        <begin position="36"/>
        <end position="54"/>
    </location>
</feature>
<proteinExistence type="predicted"/>
<dbReference type="EMBL" id="HF951689">
    <property type="protein sequence ID" value="CCW34799.1"/>
    <property type="molecule type" value="Genomic_DNA"/>
</dbReference>
<evidence type="ECO:0000313" key="3">
    <source>
        <dbReference type="Proteomes" id="UP000014227"/>
    </source>
</evidence>
<dbReference type="InParanoid" id="S0EU54"/>
<keyword evidence="1" id="KW-0812">Transmembrane</keyword>